<sequence length="195" mass="20670">MTLNALIQLIFQSFTNPRDIAQALTSWQFSRNALWSAFAIVAIISGILNFAMGGFVGEDPLAAAMLQTPMLATMIVAVTNIVMVFCLHFVGQMLGGKGEFSDTLLVVIWLQVVGIPVQLLQLLMLIAAPGLYTAVVLAGGIIVFYVTLHFIDVLHRYNSLWAAFGTVVISGLGVAIGFAMIIAVIGGAAVQSGAI</sequence>
<evidence type="ECO:0000313" key="8">
    <source>
        <dbReference type="Proteomes" id="UP000199167"/>
    </source>
</evidence>
<keyword evidence="3 5" id="KW-1133">Transmembrane helix</keyword>
<reference evidence="7 8" key="1">
    <citation type="submission" date="2016-10" db="EMBL/GenBank/DDBJ databases">
        <authorList>
            <person name="de Groot N.N."/>
        </authorList>
    </citation>
    <scope>NUCLEOTIDE SEQUENCE [LARGE SCALE GENOMIC DNA]</scope>
    <source>
        <strain evidence="7 8">DSM 17925</strain>
    </source>
</reference>
<accession>A0A1I0P095</accession>
<feature type="transmembrane region" description="Helical" evidence="5">
    <location>
        <begin position="33"/>
        <end position="51"/>
    </location>
</feature>
<name>A0A1I0P095_9RHOB</name>
<gene>
    <name evidence="7" type="ORF">SAMN04488515_0922</name>
</gene>
<comment type="subcellular location">
    <subcellularLocation>
        <location evidence="1">Membrane</location>
        <topology evidence="1">Multi-pass membrane protein</topology>
    </subcellularLocation>
</comment>
<feature type="transmembrane region" description="Helical" evidence="5">
    <location>
        <begin position="160"/>
        <end position="190"/>
    </location>
</feature>
<feature type="transmembrane region" description="Helical" evidence="5">
    <location>
        <begin position="130"/>
        <end position="148"/>
    </location>
</feature>
<evidence type="ECO:0000256" key="5">
    <source>
        <dbReference type="SAM" id="Phobius"/>
    </source>
</evidence>
<dbReference type="AlphaFoldDB" id="A0A1I0P095"/>
<dbReference type="RefSeq" id="WP_089990816.1">
    <property type="nucleotide sequence ID" value="NZ_FOIZ01000001.1"/>
</dbReference>
<feature type="transmembrane region" description="Helical" evidence="5">
    <location>
        <begin position="71"/>
        <end position="91"/>
    </location>
</feature>
<feature type="transmembrane region" description="Helical" evidence="5">
    <location>
        <begin position="103"/>
        <end position="124"/>
    </location>
</feature>
<dbReference type="Proteomes" id="UP000199167">
    <property type="component" value="Unassembled WGS sequence"/>
</dbReference>
<dbReference type="OrthoDB" id="7872013at2"/>
<evidence type="ECO:0000256" key="1">
    <source>
        <dbReference type="ARBA" id="ARBA00004141"/>
    </source>
</evidence>
<protein>
    <submittedName>
        <fullName evidence="7">Yip1 domain-containing protein</fullName>
    </submittedName>
</protein>
<keyword evidence="8" id="KW-1185">Reference proteome</keyword>
<keyword evidence="2 5" id="KW-0812">Transmembrane</keyword>
<organism evidence="7 8">
    <name type="scientific">Cognatiyoonia koreensis</name>
    <dbReference type="NCBI Taxonomy" id="364200"/>
    <lineage>
        <taxon>Bacteria</taxon>
        <taxon>Pseudomonadati</taxon>
        <taxon>Pseudomonadota</taxon>
        <taxon>Alphaproteobacteria</taxon>
        <taxon>Rhodobacterales</taxon>
        <taxon>Paracoccaceae</taxon>
        <taxon>Cognatiyoonia</taxon>
    </lineage>
</organism>
<evidence type="ECO:0000256" key="2">
    <source>
        <dbReference type="ARBA" id="ARBA00022692"/>
    </source>
</evidence>
<evidence type="ECO:0000259" key="6">
    <source>
        <dbReference type="Pfam" id="PF04893"/>
    </source>
</evidence>
<dbReference type="EMBL" id="FOIZ01000001">
    <property type="protein sequence ID" value="SEW07329.1"/>
    <property type="molecule type" value="Genomic_DNA"/>
</dbReference>
<dbReference type="InterPro" id="IPR006977">
    <property type="entry name" value="Yip1_dom"/>
</dbReference>
<dbReference type="STRING" id="364200.SAMN04488515_0922"/>
<dbReference type="GO" id="GO:0016020">
    <property type="term" value="C:membrane"/>
    <property type="evidence" value="ECO:0007669"/>
    <property type="project" value="UniProtKB-SubCell"/>
</dbReference>
<proteinExistence type="predicted"/>
<evidence type="ECO:0000313" key="7">
    <source>
        <dbReference type="EMBL" id="SEW07329.1"/>
    </source>
</evidence>
<feature type="domain" description="Yip1" evidence="6">
    <location>
        <begin position="11"/>
        <end position="178"/>
    </location>
</feature>
<dbReference type="Pfam" id="PF04893">
    <property type="entry name" value="Yip1"/>
    <property type="match status" value="1"/>
</dbReference>
<keyword evidence="4 5" id="KW-0472">Membrane</keyword>
<evidence type="ECO:0000256" key="4">
    <source>
        <dbReference type="ARBA" id="ARBA00023136"/>
    </source>
</evidence>
<evidence type="ECO:0000256" key="3">
    <source>
        <dbReference type="ARBA" id="ARBA00022989"/>
    </source>
</evidence>